<name>A0A2N9YE95_9GAMM</name>
<feature type="transmembrane region" description="Helical" evidence="1">
    <location>
        <begin position="576"/>
        <end position="601"/>
    </location>
</feature>
<evidence type="ECO:0000313" key="2">
    <source>
        <dbReference type="EMBL" id="AUI68813.1"/>
    </source>
</evidence>
<organism evidence="2 3">
    <name type="scientific">Beggiatoa leptomitoformis</name>
    <dbReference type="NCBI Taxonomy" id="288004"/>
    <lineage>
        <taxon>Bacteria</taxon>
        <taxon>Pseudomonadati</taxon>
        <taxon>Pseudomonadota</taxon>
        <taxon>Gammaproteobacteria</taxon>
        <taxon>Thiotrichales</taxon>
        <taxon>Thiotrichaceae</taxon>
        <taxon>Beggiatoa</taxon>
    </lineage>
</organism>
<evidence type="ECO:0000313" key="3">
    <source>
        <dbReference type="Proteomes" id="UP000234271"/>
    </source>
</evidence>
<gene>
    <name evidence="2" type="ORF">BLE401_08900</name>
</gene>
<feature type="transmembrane region" description="Helical" evidence="1">
    <location>
        <begin position="257"/>
        <end position="280"/>
    </location>
</feature>
<dbReference type="STRING" id="288004.AL038_15360"/>
<dbReference type="RefSeq" id="WP_062154297.1">
    <property type="nucleotide sequence ID" value="NZ_CP012373.2"/>
</dbReference>
<protein>
    <recommendedName>
        <fullName evidence="4">Glycosyltransferase RgtA/B/C/D-like domain-containing protein</fullName>
    </recommendedName>
</protein>
<keyword evidence="1" id="KW-1133">Transmembrane helix</keyword>
<proteinExistence type="predicted"/>
<dbReference type="KEGG" id="blep:AL038_15360"/>
<feature type="transmembrane region" description="Helical" evidence="1">
    <location>
        <begin position="148"/>
        <end position="168"/>
    </location>
</feature>
<keyword evidence="1" id="KW-0472">Membrane</keyword>
<reference evidence="3" key="1">
    <citation type="submission" date="2016-12" db="EMBL/GenBank/DDBJ databases">
        <title>Complete Genome Sequence of Beggiatoa leptomitiformis D-401.</title>
        <authorList>
            <person name="Fomenkov A."/>
            <person name="Vincze T."/>
            <person name="Grabovich M."/>
            <person name="Anton B.P."/>
            <person name="Dubinina G."/>
            <person name="Orlova M."/>
            <person name="Belousova E."/>
            <person name="Roberts R.J."/>
        </authorList>
    </citation>
    <scope>NUCLEOTIDE SEQUENCE [LARGE SCALE GENOMIC DNA]</scope>
    <source>
        <strain evidence="3">D-401</strain>
    </source>
</reference>
<sequence length="616" mass="69382">MLLTKDAFWLKLLACGLLIFGTKLWLIQQFGSSVPYWDQWDSLAADLFLKWSENHFSVGQLFSPHNEHRIVFSRLLALSLFAFNQGQWQPLLEAIASAGLATLVAIIAGLLLRRVVKNQDGLLLLWITVLWILPFGWENTLAGFQSAFYFMLLFSFIALWGLILHPAYQWQWWTGALLGFFAFFNVASGLLIFVAILGVKGYLFWTDKTQRLQHFPTIMLCLIILCLEFALLVPVAHHAVLKAQDISQFLLTFGKSLAFPAITHPFFSFFAFFPFTFLVLRLLWLRRPLTMNTLLVITLGIWVILQAAGISYARGAGGALPASRYMDILAIGILVNLLAFYLLHPAKESKKLSIYFYSFFSLWLLATVFNMSGLIQQNSIPALIHKRDNSLLQIQNVRAFLQTNNINTLIGKEIPYPSAERLATLLSNPTIRQFLPPSLQGFQLLTSSQTNNNPFVINGFYPTAGQYQAENVLGSYNQTGNVAQGTFISESLTLQQNVIEIAVTGYLGETGLRLGLWGEGDSEPQWITPQQLARETWVTYQLPNPKKPFKIIAVDENPNYWFAFAMPRGLGIGSLWAAWLLTHAYLIIALGLSLLLIPFALNNLKKSTDFPLTEPT</sequence>
<feature type="transmembrane region" description="Helical" evidence="1">
    <location>
        <begin position="180"/>
        <end position="205"/>
    </location>
</feature>
<evidence type="ECO:0000256" key="1">
    <source>
        <dbReference type="SAM" id="Phobius"/>
    </source>
</evidence>
<accession>A0A2N9YE95</accession>
<evidence type="ECO:0008006" key="4">
    <source>
        <dbReference type="Google" id="ProtNLM"/>
    </source>
</evidence>
<dbReference type="EMBL" id="CP018889">
    <property type="protein sequence ID" value="AUI68813.1"/>
    <property type="molecule type" value="Genomic_DNA"/>
</dbReference>
<feature type="transmembrane region" description="Helical" evidence="1">
    <location>
        <begin position="7"/>
        <end position="27"/>
    </location>
</feature>
<feature type="transmembrane region" description="Helical" evidence="1">
    <location>
        <begin position="325"/>
        <end position="343"/>
    </location>
</feature>
<feature type="transmembrane region" description="Helical" evidence="1">
    <location>
        <begin position="355"/>
        <end position="375"/>
    </location>
</feature>
<feature type="transmembrane region" description="Helical" evidence="1">
    <location>
        <begin position="123"/>
        <end position="141"/>
    </location>
</feature>
<keyword evidence="1" id="KW-0812">Transmembrane</keyword>
<feature type="transmembrane region" description="Helical" evidence="1">
    <location>
        <begin position="292"/>
        <end position="313"/>
    </location>
</feature>
<dbReference type="AlphaFoldDB" id="A0A2N9YE95"/>
<feature type="transmembrane region" description="Helical" evidence="1">
    <location>
        <begin position="217"/>
        <end position="237"/>
    </location>
</feature>
<feature type="transmembrane region" description="Helical" evidence="1">
    <location>
        <begin position="91"/>
        <end position="111"/>
    </location>
</feature>
<dbReference type="Proteomes" id="UP000234271">
    <property type="component" value="Chromosome"/>
</dbReference>
<dbReference type="OrthoDB" id="177982at2"/>
<keyword evidence="3" id="KW-1185">Reference proteome</keyword>